<dbReference type="EMBL" id="CP022123">
    <property type="protein sequence ID" value="ASG29501.1"/>
    <property type="molecule type" value="Genomic_DNA"/>
</dbReference>
<dbReference type="AlphaFoldDB" id="A0A241Q3Y1"/>
<organism evidence="1 2">
    <name type="scientific">Fusobacterium nucleatum subsp. polymorphum</name>
    <name type="common">Fusobacterium polymorphum</name>
    <dbReference type="NCBI Taxonomy" id="76857"/>
    <lineage>
        <taxon>Bacteria</taxon>
        <taxon>Fusobacteriati</taxon>
        <taxon>Fusobacteriota</taxon>
        <taxon>Fusobacteriia</taxon>
        <taxon>Fusobacteriales</taxon>
        <taxon>Fusobacteriaceae</taxon>
        <taxon>Fusobacterium</taxon>
    </lineage>
</organism>
<gene>
    <name evidence="1" type="ORF">CBG61_11875</name>
</gene>
<name>A0A241Q3Y1_FUSNP</name>
<evidence type="ECO:0000313" key="1">
    <source>
        <dbReference type="EMBL" id="ASG29501.1"/>
    </source>
</evidence>
<dbReference type="Proteomes" id="UP000197638">
    <property type="component" value="Chromosome"/>
</dbReference>
<sequence>MIINYLRENSYQGEIPEVLLTDEAHSFTVDSKDKETGAKRREKIYFSINDIADPNLAFSRLFGHEKAHMNTYDEGKKGEETSIHTREKIGNENKNRVFREEEKANYLNDLRNKYKDQKSIEQQFAEAKLVPKKDKEHFFDLVFDFLTSPDYAGDDRVLLDDNSKEKLKKYGNNIYYDGYRVVHISKNGWAQLDFNDTIPDENDIALVAGISRLISHPIKTISNIKKEVKLITDNGKEVIQEIGENDLKKLVDDTPTIKLIDNTTNGNTGNSLKNFNLDDLKKLKHNVHATEKHIKGTTYYNQEVAKGVEKSYFYSNVGTGDIEKIFIDAIDNGEIVEAKGGGIRIFIDTGKPVGMVLDDGVWKSTTKIQFHAGKKGFHGVPYIGEKGVKK</sequence>
<dbReference type="InterPro" id="IPR029100">
    <property type="entry name" value="Ntox50"/>
</dbReference>
<evidence type="ECO:0000313" key="2">
    <source>
        <dbReference type="Proteomes" id="UP000197638"/>
    </source>
</evidence>
<accession>A0A241Q3Y1</accession>
<reference evidence="1 2" key="1">
    <citation type="submission" date="2017-06" db="EMBL/GenBank/DDBJ databases">
        <title>Genome sequencing of Fusobacterium nucleatum subsp. polymorphum KCOM 1275 (=ChDC F310).</title>
        <authorList>
            <person name="Kook J.-K."/>
            <person name="Park S.-N."/>
            <person name="Lim Y.K."/>
            <person name="Roh H."/>
        </authorList>
    </citation>
    <scope>NUCLEOTIDE SEQUENCE [LARGE SCALE GENOMIC DNA]</scope>
    <source>
        <strain evidence="1 2">KCOM 1275</strain>
    </source>
</reference>
<dbReference type="Pfam" id="PF15542">
    <property type="entry name" value="Ntox50"/>
    <property type="match status" value="1"/>
</dbReference>
<protein>
    <submittedName>
        <fullName evidence="1">Uncharacterized protein</fullName>
    </submittedName>
</protein>
<proteinExistence type="predicted"/>